<name>A0A8S5SQ90_9VIRU</name>
<organism evidence="1">
    <name type="scientific">Phage sp. ctPjm15</name>
    <dbReference type="NCBI Taxonomy" id="2828006"/>
    <lineage>
        <taxon>Viruses</taxon>
    </lineage>
</organism>
<sequence length="55" mass="6570">MKYEYEIIEVTPYNSISKDTKELDSYGKWGYKVVGVYQTKNEQGFNVERIILMRD</sequence>
<reference evidence="1" key="1">
    <citation type="journal article" date="2021" name="Proc. Natl. Acad. Sci. U.S.A.">
        <title>A Catalog of Tens of Thousands of Viruses from Human Metagenomes Reveals Hidden Associations with Chronic Diseases.</title>
        <authorList>
            <person name="Tisza M.J."/>
            <person name="Buck C.B."/>
        </authorList>
    </citation>
    <scope>NUCLEOTIDE SEQUENCE</scope>
    <source>
        <strain evidence="1">CtPjm15</strain>
    </source>
</reference>
<evidence type="ECO:0000313" key="1">
    <source>
        <dbReference type="EMBL" id="DAF52971.1"/>
    </source>
</evidence>
<dbReference type="EMBL" id="BK032645">
    <property type="protein sequence ID" value="DAF52971.1"/>
    <property type="molecule type" value="Genomic_DNA"/>
</dbReference>
<protein>
    <submittedName>
        <fullName evidence="1">Uncharacterized protein</fullName>
    </submittedName>
</protein>
<accession>A0A8S5SQ90</accession>
<proteinExistence type="predicted"/>